<evidence type="ECO:0000256" key="5">
    <source>
        <dbReference type="ARBA" id="ARBA00022833"/>
    </source>
</evidence>
<dbReference type="Gene3D" id="3.40.630.10">
    <property type="entry name" value="Zn peptidases"/>
    <property type="match status" value="1"/>
</dbReference>
<dbReference type="InterPro" id="IPR025870">
    <property type="entry name" value="Glyoxalase-like_dom"/>
</dbReference>
<accession>A0ABW7JK41</accession>
<evidence type="ECO:0000256" key="1">
    <source>
        <dbReference type="ARBA" id="ARBA00006247"/>
    </source>
</evidence>
<name>A0ABW7JK41_9NOCA</name>
<dbReference type="Gene3D" id="1.10.150.900">
    <property type="match status" value="1"/>
</dbReference>
<dbReference type="InterPro" id="IPR002933">
    <property type="entry name" value="Peptidase_M20"/>
</dbReference>
<dbReference type="InterPro" id="IPR036264">
    <property type="entry name" value="Bact_exopeptidase_dim_dom"/>
</dbReference>
<comment type="similarity">
    <text evidence="1">Belongs to the peptidase M20A family.</text>
</comment>
<dbReference type="InterPro" id="IPR001261">
    <property type="entry name" value="ArgE/DapE_CS"/>
</dbReference>
<feature type="domain" description="Glyoxalase-like" evidence="7">
    <location>
        <begin position="5"/>
        <end position="204"/>
    </location>
</feature>
<dbReference type="InterPro" id="IPR011650">
    <property type="entry name" value="Peptidase_M20_dimer"/>
</dbReference>
<keyword evidence="5" id="KW-0862">Zinc</keyword>
<dbReference type="EMBL" id="JBIMSO010000038">
    <property type="protein sequence ID" value="MFH5208347.1"/>
    <property type="molecule type" value="Genomic_DNA"/>
</dbReference>
<keyword evidence="3" id="KW-0479">Metal-binding</keyword>
<dbReference type="SUPFAM" id="SSF54593">
    <property type="entry name" value="Glyoxalase/Bleomycin resistance protein/Dihydroxybiphenyl dioxygenase"/>
    <property type="match status" value="2"/>
</dbReference>
<evidence type="ECO:0000313" key="8">
    <source>
        <dbReference type="EMBL" id="MFH5208347.1"/>
    </source>
</evidence>
<evidence type="ECO:0000256" key="4">
    <source>
        <dbReference type="ARBA" id="ARBA00022801"/>
    </source>
</evidence>
<dbReference type="Gene3D" id="3.30.70.360">
    <property type="match status" value="1"/>
</dbReference>
<evidence type="ECO:0000313" key="9">
    <source>
        <dbReference type="Proteomes" id="UP001609175"/>
    </source>
</evidence>
<dbReference type="RefSeq" id="WP_395113830.1">
    <property type="nucleotide sequence ID" value="NZ_JBIMSO010000038.1"/>
</dbReference>
<organism evidence="8 9">
    <name type="scientific">Antrihabitans spumae</name>
    <dbReference type="NCBI Taxonomy" id="3373370"/>
    <lineage>
        <taxon>Bacteria</taxon>
        <taxon>Bacillati</taxon>
        <taxon>Actinomycetota</taxon>
        <taxon>Actinomycetes</taxon>
        <taxon>Mycobacteriales</taxon>
        <taxon>Nocardiaceae</taxon>
        <taxon>Antrihabitans</taxon>
    </lineage>
</organism>
<dbReference type="SUPFAM" id="SSF55031">
    <property type="entry name" value="Bacterial exopeptidase dimerisation domain"/>
    <property type="match status" value="1"/>
</dbReference>
<dbReference type="Pfam" id="PF01546">
    <property type="entry name" value="Peptidase_M20"/>
    <property type="match status" value="1"/>
</dbReference>
<evidence type="ECO:0000256" key="3">
    <source>
        <dbReference type="ARBA" id="ARBA00022723"/>
    </source>
</evidence>
<dbReference type="PANTHER" id="PTHR45962">
    <property type="entry name" value="N-FATTY-ACYL-AMINO ACID SYNTHASE/HYDROLASE PM20D1"/>
    <property type="match status" value="1"/>
</dbReference>
<evidence type="ECO:0000259" key="6">
    <source>
        <dbReference type="Pfam" id="PF07687"/>
    </source>
</evidence>
<evidence type="ECO:0000259" key="7">
    <source>
        <dbReference type="Pfam" id="PF13468"/>
    </source>
</evidence>
<dbReference type="Gene3D" id="3.10.180.10">
    <property type="entry name" value="2,3-Dihydroxybiphenyl 1,2-Dioxygenase, domain 1"/>
    <property type="match status" value="1"/>
</dbReference>
<dbReference type="Proteomes" id="UP001609175">
    <property type="component" value="Unassembled WGS sequence"/>
</dbReference>
<proteinExistence type="inferred from homology"/>
<comment type="caution">
    <text evidence="8">The sequence shown here is derived from an EMBL/GenBank/DDBJ whole genome shotgun (WGS) entry which is preliminary data.</text>
</comment>
<dbReference type="Pfam" id="PF07687">
    <property type="entry name" value="M20_dimer"/>
    <property type="match status" value="1"/>
</dbReference>
<protein>
    <submittedName>
        <fullName evidence="8">M20/M25/M40 family metallo-hydrolase</fullName>
    </submittedName>
</protein>
<dbReference type="PROSITE" id="PS00759">
    <property type="entry name" value="ARGE_DAPE_CPG2_2"/>
    <property type="match status" value="1"/>
</dbReference>
<gene>
    <name evidence="8" type="ORF">ACHIPZ_09045</name>
</gene>
<keyword evidence="4" id="KW-0378">Hydrolase</keyword>
<dbReference type="InterPro" id="IPR047177">
    <property type="entry name" value="Pept_M20A"/>
</dbReference>
<dbReference type="InterPro" id="IPR029068">
    <property type="entry name" value="Glyas_Bleomycin-R_OHBP_Dase"/>
</dbReference>
<keyword evidence="2" id="KW-0645">Protease</keyword>
<sequence length="705" mass="75514">MAPALDHLLLAVRDLERTAREFRAAGIDVVAGSAPGLPHSGVPTAGARILCRNGVAIDLLSYGVSPYGQAVRLLAKTPAWGPLRSRGSAVERYIGDGLATTEGLIGMSIRVDDLAATVRALRDEGFDVDDPVDFTRTDATGAESGWRVASPNDSTLPILVEPILVEPILVEQLIPSAAAQESGIGIDWIAVRTDDTDRTATGYRVVLGEPDADGSWQLGSVTIRLDGGGRSPGLPKLRACLGATPLPRSGSSLGLVDAFNTLDSHSAASIDRLAQALRLQTVSYEDPTRIDDSQFVQLGELLETSFPKAHSELTVEKFGHSRLYTWPGTDPTRVAGLFLAHMDVVPVDDPDRWTHPPFSGVVDDEFVWGRGAIDDKSRVLALLEAIEGALTDGVRPTGTLYFAFGHDEEIGGENGACVIARELLERGVRAEILLDEGGVVTRGVVDGIDRPVASIMLGEKGFATVRLSTRDLGGHSSMPPKHTAVGRISRAVVALEDNPMPLLMSPTVLDMTKRLAPFMSEPRRSLLRSAERFSAVIARILTARPQTEALVRTTTAATVIRGGVKANVLPQHAEALVNFRILPGESVADVLAHCRATIADDRVDIELAPGMLAEPSPVSPSDGPELALVAESARKVLPDVAVTTGLVPGATDARHYNDVAVVRFNFAPIILEQADLERIHGSDERISHENYQRLIAFDRILIERL</sequence>
<dbReference type="PANTHER" id="PTHR45962:SF1">
    <property type="entry name" value="N-FATTY-ACYL-AMINO ACID SYNTHASE_HYDROLASE PM20D1"/>
    <property type="match status" value="1"/>
</dbReference>
<dbReference type="SUPFAM" id="SSF53187">
    <property type="entry name" value="Zn-dependent exopeptidases"/>
    <property type="match status" value="1"/>
</dbReference>
<evidence type="ECO:0000256" key="2">
    <source>
        <dbReference type="ARBA" id="ARBA00022670"/>
    </source>
</evidence>
<reference evidence="8 9" key="1">
    <citation type="submission" date="2024-10" db="EMBL/GenBank/DDBJ databases">
        <authorList>
            <person name="Riesco R."/>
        </authorList>
    </citation>
    <scope>NUCLEOTIDE SEQUENCE [LARGE SCALE GENOMIC DNA]</scope>
    <source>
        <strain evidence="8 9">NCIMB 15449</strain>
    </source>
</reference>
<dbReference type="Pfam" id="PF13468">
    <property type="entry name" value="Glyoxalase_3"/>
    <property type="match status" value="1"/>
</dbReference>
<feature type="domain" description="Peptidase M20 dimerisation" evidence="6">
    <location>
        <begin position="458"/>
        <end position="599"/>
    </location>
</feature>